<keyword evidence="1" id="KW-0732">Signal</keyword>
<name>A0ABY7WGX5_9SPHI</name>
<evidence type="ECO:0000256" key="1">
    <source>
        <dbReference type="SAM" id="SignalP"/>
    </source>
</evidence>
<evidence type="ECO:0000313" key="2">
    <source>
        <dbReference type="EMBL" id="WDF68868.1"/>
    </source>
</evidence>
<dbReference type="PROSITE" id="PS51257">
    <property type="entry name" value="PROKAR_LIPOPROTEIN"/>
    <property type="match status" value="1"/>
</dbReference>
<dbReference type="Pfam" id="PF25593">
    <property type="entry name" value="GldD_lipo"/>
    <property type="match status" value="1"/>
</dbReference>
<evidence type="ECO:0000313" key="3">
    <source>
        <dbReference type="Proteomes" id="UP001221558"/>
    </source>
</evidence>
<feature type="signal peptide" evidence="1">
    <location>
        <begin position="1"/>
        <end position="24"/>
    </location>
</feature>
<dbReference type="Proteomes" id="UP001221558">
    <property type="component" value="Chromosome"/>
</dbReference>
<accession>A0ABY7WGX5</accession>
<sequence>MNSFKFCYSLLLLLFAACQSNDYAPKPRGFFRIKFPDKQYKVVDTGCPYTFEQPTYALLVPDRSQDTQPCWQNLDFPEFNARLHISYFAINPIASFNQLSEDARTFAFKHTAKATAIDQERIVRPEANVYGLTYSIKGNTASNIQFFVSDSTTHYLRAALYFNEKPHLDSIQPVLDFLRKDIEHMVSTISWK</sequence>
<feature type="chain" id="PRO_5045779999" evidence="1">
    <location>
        <begin position="25"/>
        <end position="192"/>
    </location>
</feature>
<dbReference type="NCBIfam" id="TIGR03512">
    <property type="entry name" value="GldD_lipo"/>
    <property type="match status" value="1"/>
</dbReference>
<reference evidence="2 3" key="1">
    <citation type="submission" date="2023-02" db="EMBL/GenBank/DDBJ databases">
        <title>Genome sequence of Sphingobacterium sp. KACC 22765.</title>
        <authorList>
            <person name="Kim S."/>
            <person name="Heo J."/>
            <person name="Kwon S.-W."/>
        </authorList>
    </citation>
    <scope>NUCLEOTIDE SEQUENCE [LARGE SCALE GENOMIC DNA]</scope>
    <source>
        <strain evidence="2 3">KACC 22765</strain>
    </source>
</reference>
<dbReference type="InterPro" id="IPR019850">
    <property type="entry name" value="GldD-like"/>
</dbReference>
<protein>
    <submittedName>
        <fullName evidence="2">Gliding motility lipoprotein GldD</fullName>
    </submittedName>
</protein>
<keyword evidence="2" id="KW-0449">Lipoprotein</keyword>
<proteinExistence type="predicted"/>
<dbReference type="RefSeq" id="WP_274267596.1">
    <property type="nucleotide sequence ID" value="NZ_CP117880.1"/>
</dbReference>
<gene>
    <name evidence="2" type="primary">gldD</name>
    <name evidence="2" type="ORF">PQ465_00475</name>
</gene>
<dbReference type="EMBL" id="CP117880">
    <property type="protein sequence ID" value="WDF68868.1"/>
    <property type="molecule type" value="Genomic_DNA"/>
</dbReference>
<keyword evidence="3" id="KW-1185">Reference proteome</keyword>
<organism evidence="2 3">
    <name type="scientific">Sphingobacterium oryzagri</name>
    <dbReference type="NCBI Taxonomy" id="3025669"/>
    <lineage>
        <taxon>Bacteria</taxon>
        <taxon>Pseudomonadati</taxon>
        <taxon>Bacteroidota</taxon>
        <taxon>Sphingobacteriia</taxon>
        <taxon>Sphingobacteriales</taxon>
        <taxon>Sphingobacteriaceae</taxon>
        <taxon>Sphingobacterium</taxon>
    </lineage>
</organism>